<dbReference type="PANTHER" id="PTHR38461:SF1">
    <property type="entry name" value="4-DEOXY-L-THREO-5-HEXOSULOSE-URONATE KETOL-ISOMERASE"/>
    <property type="match status" value="1"/>
</dbReference>
<feature type="binding site" evidence="6">
    <location>
        <position position="196"/>
    </location>
    <ligand>
        <name>Zn(2+)</name>
        <dbReference type="ChEBI" id="CHEBI:29105"/>
    </ligand>
</feature>
<dbReference type="Proteomes" id="UP000622552">
    <property type="component" value="Unassembled WGS sequence"/>
</dbReference>
<proteinExistence type="inferred from homology"/>
<organism evidence="7 8">
    <name type="scientific">Longispora fulva</name>
    <dbReference type="NCBI Taxonomy" id="619741"/>
    <lineage>
        <taxon>Bacteria</taxon>
        <taxon>Bacillati</taxon>
        <taxon>Actinomycetota</taxon>
        <taxon>Actinomycetes</taxon>
        <taxon>Micromonosporales</taxon>
        <taxon>Micromonosporaceae</taxon>
        <taxon>Longispora</taxon>
    </lineage>
</organism>
<dbReference type="Gene3D" id="2.60.120.10">
    <property type="entry name" value="Jelly Rolls"/>
    <property type="match status" value="1"/>
</dbReference>
<dbReference type="CDD" id="cd20491">
    <property type="entry name" value="cupin_KduI_C"/>
    <property type="match status" value="1"/>
</dbReference>
<dbReference type="GO" id="GO:0042840">
    <property type="term" value="P:D-glucuronate catabolic process"/>
    <property type="evidence" value="ECO:0007669"/>
    <property type="project" value="TreeGrafter"/>
</dbReference>
<feature type="binding site" evidence="6">
    <location>
        <position position="189"/>
    </location>
    <ligand>
        <name>Zn(2+)</name>
        <dbReference type="ChEBI" id="CHEBI:29105"/>
    </ligand>
</feature>
<dbReference type="UniPathway" id="UPA00545">
    <property type="reaction ID" value="UER00826"/>
</dbReference>
<gene>
    <name evidence="6" type="primary">kduI</name>
    <name evidence="7" type="ORF">IW245_003853</name>
</gene>
<keyword evidence="8" id="KW-1185">Reference proteome</keyword>
<dbReference type="GO" id="GO:0019698">
    <property type="term" value="P:D-galacturonate catabolic process"/>
    <property type="evidence" value="ECO:0007669"/>
    <property type="project" value="TreeGrafter"/>
</dbReference>
<feature type="binding site" evidence="6">
    <location>
        <position position="191"/>
    </location>
    <ligand>
        <name>Zn(2+)</name>
        <dbReference type="ChEBI" id="CHEBI:29105"/>
    </ligand>
</feature>
<dbReference type="NCBIfam" id="NF002091">
    <property type="entry name" value="PRK00924.1"/>
    <property type="match status" value="1"/>
</dbReference>
<evidence type="ECO:0000313" key="8">
    <source>
        <dbReference type="Proteomes" id="UP000622552"/>
    </source>
</evidence>
<dbReference type="EC" id="5.3.1.17" evidence="6"/>
<dbReference type="AlphaFoldDB" id="A0A8J7KK51"/>
<dbReference type="CDD" id="cd20294">
    <property type="entry name" value="cupin_KduI_N"/>
    <property type="match status" value="1"/>
</dbReference>
<comment type="similarity">
    <text evidence="2 6">Belongs to the KduI family.</text>
</comment>
<dbReference type="InterPro" id="IPR021120">
    <property type="entry name" value="KduI/IolB_isomerase"/>
</dbReference>
<evidence type="ECO:0000256" key="2">
    <source>
        <dbReference type="ARBA" id="ARBA00008086"/>
    </source>
</evidence>
<comment type="pathway">
    <text evidence="6">Glycan metabolism; pectin degradation; 2-dehydro-3-deoxy-D-gluconate from pectin: step 4/5.</text>
</comment>
<comment type="caution">
    <text evidence="7">The sequence shown here is derived from an EMBL/GenBank/DDBJ whole genome shotgun (WGS) entry which is preliminary data.</text>
</comment>
<comment type="function">
    <text evidence="6">Catalyzes the isomerization of 5-dehydro-4-deoxy-D-glucuronate to 3-deoxy-D-glycero-2,5-hexodiulosonate.</text>
</comment>
<dbReference type="HAMAP" id="MF_00687">
    <property type="entry name" value="KduI"/>
    <property type="match status" value="1"/>
</dbReference>
<evidence type="ECO:0000256" key="3">
    <source>
        <dbReference type="ARBA" id="ARBA00022723"/>
    </source>
</evidence>
<protein>
    <recommendedName>
        <fullName evidence="6">4-deoxy-L-threo-5-hexosulose-uronate ketol-isomerase</fullName>
        <ecNumber evidence="6">5.3.1.17</ecNumber>
    </recommendedName>
    <alternativeName>
        <fullName evidence="6">5-keto-4-deoxyuronate isomerase</fullName>
    </alternativeName>
    <alternativeName>
        <fullName evidence="6">DKI isomerase</fullName>
    </alternativeName>
</protein>
<keyword evidence="4 6" id="KW-0862">Zinc</keyword>
<dbReference type="SUPFAM" id="SSF51182">
    <property type="entry name" value="RmlC-like cupins"/>
    <property type="match status" value="1"/>
</dbReference>
<dbReference type="GO" id="GO:0008697">
    <property type="term" value="F:4-deoxy-L-threo-5-hexosulose-uronate ketol-isomerase activity"/>
    <property type="evidence" value="ECO:0007669"/>
    <property type="project" value="UniProtKB-UniRule"/>
</dbReference>
<dbReference type="Gene3D" id="2.60.120.520">
    <property type="entry name" value="pectin degrading enzyme 5-keto 4- deoxyuronate isomerase, domain 1"/>
    <property type="match status" value="1"/>
</dbReference>
<comment type="catalytic activity">
    <reaction evidence="1 6">
        <text>5-dehydro-4-deoxy-D-glucuronate = 3-deoxy-D-glycero-2,5-hexodiulosonate</text>
        <dbReference type="Rhea" id="RHEA:23896"/>
        <dbReference type="ChEBI" id="CHEBI:17117"/>
        <dbReference type="ChEBI" id="CHEBI:29071"/>
        <dbReference type="EC" id="5.3.1.17"/>
    </reaction>
</comment>
<accession>A0A8J7KK51</accession>
<sequence>MHTRHATHPDEFVTLSTDELRSRFLVERLFVRDEVRLTLSHHDRVILGGAWPASGPLTLPVPAELRATAFCDRRELAVVCLSGPGGVTVGGSLYPMSAHDVLYVGRGSGPVTFDGEARFYLVSAPAHDSHPTTLARAAEVDALHLGDAAHANVRTVRRYVHADGIRSSQLVLGITSLAEGSVWNTMPCHTHERRTEAYLYFDLADGERVLHVAGPPDRTRSLVVADVQAVLSPPWSVHFGAGTAHYSFVWAMAGENTAYDDMDHVATGELR</sequence>
<dbReference type="EMBL" id="JADOUF010000001">
    <property type="protein sequence ID" value="MBG6137659.1"/>
    <property type="molecule type" value="Genomic_DNA"/>
</dbReference>
<dbReference type="InterPro" id="IPR027449">
    <property type="entry name" value="KduI_N"/>
</dbReference>
<name>A0A8J7KK51_9ACTN</name>
<comment type="cofactor">
    <cofactor evidence="6">
        <name>Zn(2+)</name>
        <dbReference type="ChEBI" id="CHEBI:29105"/>
    </cofactor>
    <text evidence="6">Binds 1 zinc ion per subunit.</text>
</comment>
<evidence type="ECO:0000256" key="1">
    <source>
        <dbReference type="ARBA" id="ARBA00000552"/>
    </source>
</evidence>
<keyword evidence="5 6" id="KW-0413">Isomerase</keyword>
<dbReference type="RefSeq" id="WP_197004500.1">
    <property type="nucleotide sequence ID" value="NZ_BONS01000024.1"/>
</dbReference>
<evidence type="ECO:0000256" key="4">
    <source>
        <dbReference type="ARBA" id="ARBA00022833"/>
    </source>
</evidence>
<dbReference type="PANTHER" id="PTHR38461">
    <property type="entry name" value="4-DEOXY-L-THREO-5-HEXOSULOSE-URONATE KETOL-ISOMERASE"/>
    <property type="match status" value="1"/>
</dbReference>
<dbReference type="Pfam" id="PF04962">
    <property type="entry name" value="KduI"/>
    <property type="match status" value="1"/>
</dbReference>
<evidence type="ECO:0000256" key="5">
    <source>
        <dbReference type="ARBA" id="ARBA00023235"/>
    </source>
</evidence>
<dbReference type="InterPro" id="IPR014710">
    <property type="entry name" value="RmlC-like_jellyroll"/>
</dbReference>
<evidence type="ECO:0000256" key="6">
    <source>
        <dbReference type="HAMAP-Rule" id="MF_00687"/>
    </source>
</evidence>
<dbReference type="GO" id="GO:0045490">
    <property type="term" value="P:pectin catabolic process"/>
    <property type="evidence" value="ECO:0007669"/>
    <property type="project" value="UniProtKB-UniRule"/>
</dbReference>
<dbReference type="InterPro" id="IPR011051">
    <property type="entry name" value="RmlC_Cupin_sf"/>
</dbReference>
<evidence type="ECO:0000313" key="7">
    <source>
        <dbReference type="EMBL" id="MBG6137659.1"/>
    </source>
</evidence>
<dbReference type="InterPro" id="IPR007045">
    <property type="entry name" value="KduI"/>
</dbReference>
<keyword evidence="3 6" id="KW-0479">Metal-binding</keyword>
<dbReference type="GO" id="GO:0008270">
    <property type="term" value="F:zinc ion binding"/>
    <property type="evidence" value="ECO:0007669"/>
    <property type="project" value="UniProtKB-UniRule"/>
</dbReference>
<reference evidence="7" key="1">
    <citation type="submission" date="2020-11" db="EMBL/GenBank/DDBJ databases">
        <title>Sequencing the genomes of 1000 actinobacteria strains.</title>
        <authorList>
            <person name="Klenk H.-P."/>
        </authorList>
    </citation>
    <scope>NUCLEOTIDE SEQUENCE</scope>
    <source>
        <strain evidence="7">DSM 45356</strain>
    </source>
</reference>
<feature type="binding site" evidence="6">
    <location>
        <position position="238"/>
    </location>
    <ligand>
        <name>Zn(2+)</name>
        <dbReference type="ChEBI" id="CHEBI:29105"/>
    </ligand>
</feature>